<comment type="caution">
    <text evidence="8">The sequence shown here is derived from an EMBL/GenBank/DDBJ whole genome shotgun (WGS) entry which is preliminary data.</text>
</comment>
<comment type="subcellular location">
    <subcellularLocation>
        <location evidence="6">Cell membrane</location>
        <topology evidence="6">Multi-pass membrane protein</topology>
    </subcellularLocation>
    <subcellularLocation>
        <location evidence="1">Membrane</location>
        <topology evidence="1">Multi-pass membrane protein</topology>
    </subcellularLocation>
</comment>
<evidence type="ECO:0000256" key="7">
    <source>
        <dbReference type="SAM" id="MobiDB-lite"/>
    </source>
</evidence>
<accession>A0A1Q9EZ75</accession>
<reference evidence="8 9" key="1">
    <citation type="submission" date="2016-02" db="EMBL/GenBank/DDBJ databases">
        <title>Genome analysis of coral dinoflagellate symbionts highlights evolutionary adaptations to a symbiotic lifestyle.</title>
        <authorList>
            <person name="Aranda M."/>
            <person name="Li Y."/>
            <person name="Liew Y.J."/>
            <person name="Baumgarten S."/>
            <person name="Simakov O."/>
            <person name="Wilson M."/>
            <person name="Piel J."/>
            <person name="Ashoor H."/>
            <person name="Bougouffa S."/>
            <person name="Bajic V.B."/>
            <person name="Ryu T."/>
            <person name="Ravasi T."/>
            <person name="Bayer T."/>
            <person name="Micklem G."/>
            <person name="Kim H."/>
            <person name="Bhak J."/>
            <person name="Lajeunesse T.C."/>
            <person name="Voolstra C.R."/>
        </authorList>
    </citation>
    <scope>NUCLEOTIDE SEQUENCE [LARGE SCALE GENOMIC DNA]</scope>
    <source>
        <strain evidence="8 9">CCMP2467</strain>
    </source>
</reference>
<dbReference type="PANTHER" id="PTHR12385:SF4">
    <property type="entry name" value="PROTEIN PNS1"/>
    <property type="match status" value="1"/>
</dbReference>
<dbReference type="GO" id="GO:0005886">
    <property type="term" value="C:plasma membrane"/>
    <property type="evidence" value="ECO:0007669"/>
    <property type="project" value="UniProtKB-SubCell"/>
</dbReference>
<dbReference type="OrthoDB" id="429776at2759"/>
<dbReference type="PANTHER" id="PTHR12385">
    <property type="entry name" value="CHOLINE TRANSPORTER-LIKE (SLC FAMILY 44)"/>
    <property type="match status" value="1"/>
</dbReference>
<keyword evidence="4 6" id="KW-1133">Transmembrane helix</keyword>
<dbReference type="InterPro" id="IPR007603">
    <property type="entry name" value="Choline_transptr-like"/>
</dbReference>
<keyword evidence="5 6" id="KW-0472">Membrane</keyword>
<feature type="transmembrane region" description="Helical" evidence="6">
    <location>
        <begin position="150"/>
        <end position="174"/>
    </location>
</feature>
<keyword evidence="3 6" id="KW-0812">Transmembrane</keyword>
<evidence type="ECO:0000256" key="4">
    <source>
        <dbReference type="ARBA" id="ARBA00022989"/>
    </source>
</evidence>
<feature type="transmembrane region" description="Helical" evidence="6">
    <location>
        <begin position="123"/>
        <end position="144"/>
    </location>
</feature>
<proteinExistence type="inferred from homology"/>
<dbReference type="EMBL" id="LSRX01000038">
    <property type="protein sequence ID" value="OLQ12764.1"/>
    <property type="molecule type" value="Genomic_DNA"/>
</dbReference>
<evidence type="ECO:0000313" key="9">
    <source>
        <dbReference type="Proteomes" id="UP000186817"/>
    </source>
</evidence>
<feature type="region of interest" description="Disordered" evidence="7">
    <location>
        <begin position="55"/>
        <end position="76"/>
    </location>
</feature>
<evidence type="ECO:0000256" key="1">
    <source>
        <dbReference type="ARBA" id="ARBA00004141"/>
    </source>
</evidence>
<dbReference type="GO" id="GO:0022857">
    <property type="term" value="F:transmembrane transporter activity"/>
    <property type="evidence" value="ECO:0007669"/>
    <property type="project" value="UniProtKB-UniRule"/>
</dbReference>
<gene>
    <name evidence="8" type="primary">PNS1</name>
    <name evidence="8" type="ORF">AK812_SmicGene3329</name>
</gene>
<feature type="compositionally biased region" description="Basic and acidic residues" evidence="7">
    <location>
        <begin position="64"/>
        <end position="75"/>
    </location>
</feature>
<protein>
    <recommendedName>
        <fullName evidence="6">Choline transporter-like protein</fullName>
    </recommendedName>
</protein>
<evidence type="ECO:0000313" key="8">
    <source>
        <dbReference type="EMBL" id="OLQ12764.1"/>
    </source>
</evidence>
<evidence type="ECO:0000256" key="2">
    <source>
        <dbReference type="ARBA" id="ARBA00007168"/>
    </source>
</evidence>
<dbReference type="Proteomes" id="UP000186817">
    <property type="component" value="Unassembled WGS sequence"/>
</dbReference>
<dbReference type="AlphaFoldDB" id="A0A1Q9EZ75"/>
<evidence type="ECO:0000256" key="5">
    <source>
        <dbReference type="ARBA" id="ARBA00023136"/>
    </source>
</evidence>
<name>A0A1Q9EZ75_SYMMI</name>
<organism evidence="8 9">
    <name type="scientific">Symbiodinium microadriaticum</name>
    <name type="common">Dinoflagellate</name>
    <name type="synonym">Zooxanthella microadriatica</name>
    <dbReference type="NCBI Taxonomy" id="2951"/>
    <lineage>
        <taxon>Eukaryota</taxon>
        <taxon>Sar</taxon>
        <taxon>Alveolata</taxon>
        <taxon>Dinophyceae</taxon>
        <taxon>Suessiales</taxon>
        <taxon>Symbiodiniaceae</taxon>
        <taxon>Symbiodinium</taxon>
    </lineage>
</organism>
<feature type="transmembrane region" description="Helical" evidence="6">
    <location>
        <begin position="186"/>
        <end position="210"/>
    </location>
</feature>
<comment type="similarity">
    <text evidence="2 6">Belongs to the CTL (choline transporter-like) family.</text>
</comment>
<evidence type="ECO:0000256" key="6">
    <source>
        <dbReference type="RuleBase" id="RU368066"/>
    </source>
</evidence>
<dbReference type="Pfam" id="PF04515">
    <property type="entry name" value="Choline_transpo"/>
    <property type="match status" value="1"/>
</dbReference>
<comment type="caution">
    <text evidence="6">Lacks conserved residue(s) required for the propagation of feature annotation.</text>
</comment>
<evidence type="ECO:0000256" key="3">
    <source>
        <dbReference type="ARBA" id="ARBA00022692"/>
    </source>
</evidence>
<keyword evidence="9" id="KW-1185">Reference proteome</keyword>
<comment type="function">
    <text evidence="6">Choline transporter.</text>
</comment>
<sequence length="579" mass="63548">MDVVWLTGQMRLLDSDMRKVSTDLITLLQLCSTMEHRLRMTEMLVHSVRQAGVIKPNSYDDGEDAGKDENDRRPGDTPVMSAIKDAYTTSFGSICLGAFIVALIRALEALVRTLRREAQEDGNIVLCLLLCLVECVIDCIGDIMEWVCSWAYVQCALRGLSFFQACSATFALSVHAGVDSIISRSVLGLVPILGALPAGLFAGGAGYFVFGATSEDGTFGARGDRPLRGELQAAFATQKSRLSEEIGDAMAKMNKRIEAVEKGVTKQLQQTLVSIQDLAVKQEKQAVTLVQTGAETKQLVNRVLALEEQVAQLKRQPAASRSNGEPSRRPAFIVGGWDGNQEAKVTLEKATTVLKELQVDVDMDDAFVPGLRRGYVIVPMTTRQHETFDEMRGRVQQAVVRVRTANVTLGNRDDGTPSRLWMAVSQPPDRRKREMNGDIQHLDVEWATGSVWYRESKVASARGTKPDGAQDAGPGWINLPEIAKQAATGMGGLPAFPLAEMKKDFWMITMLIETGPPKQGAQTSHQWGVALICMWLGLCTAWAALMPLKSGEVVQELMMTMIMSTFQQMDIVIATFEIF</sequence>
<feature type="transmembrane region" description="Helical" evidence="6">
    <location>
        <begin position="90"/>
        <end position="111"/>
    </location>
</feature>